<dbReference type="STRING" id="1920490.GCA_001895925_04089"/>
<reference evidence="1 2" key="2">
    <citation type="submission" date="2018-03" db="EMBL/GenBank/DDBJ databases">
        <title>The ancient ancestry and fast evolution of plastids.</title>
        <authorList>
            <person name="Moore K.R."/>
            <person name="Magnabosco C."/>
            <person name="Momper L."/>
            <person name="Gold D.A."/>
            <person name="Bosak T."/>
            <person name="Fournier G.P."/>
        </authorList>
    </citation>
    <scope>NUCLEOTIDE SEQUENCE [LARGE SCALE GENOMIC DNA]</scope>
    <source>
        <strain evidence="1 2">ULC007</strain>
    </source>
</reference>
<dbReference type="RefSeq" id="WP_073070216.1">
    <property type="nucleotide sequence ID" value="NZ_MPPI01000006.1"/>
</dbReference>
<evidence type="ECO:0000313" key="2">
    <source>
        <dbReference type="Proteomes" id="UP000238634"/>
    </source>
</evidence>
<dbReference type="Pfam" id="PF21826">
    <property type="entry name" value="DUF6887"/>
    <property type="match status" value="1"/>
</dbReference>
<dbReference type="OrthoDB" id="426753at2"/>
<reference evidence="1 2" key="1">
    <citation type="submission" date="2018-02" db="EMBL/GenBank/DDBJ databases">
        <authorList>
            <person name="Cohen D.B."/>
            <person name="Kent A.D."/>
        </authorList>
    </citation>
    <scope>NUCLEOTIDE SEQUENCE [LARGE SCALE GENOMIC DNA]</scope>
    <source>
        <strain evidence="1 2">ULC007</strain>
    </source>
</reference>
<evidence type="ECO:0000313" key="1">
    <source>
        <dbReference type="EMBL" id="PSB20297.1"/>
    </source>
</evidence>
<dbReference type="InterPro" id="IPR054053">
    <property type="entry name" value="DUF6887"/>
</dbReference>
<dbReference type="EMBL" id="PVWG01000006">
    <property type="protein sequence ID" value="PSB20297.1"/>
    <property type="molecule type" value="Genomic_DNA"/>
</dbReference>
<name>A0A2T1DII7_9CYAN</name>
<keyword evidence="2" id="KW-1185">Reference proteome</keyword>
<accession>A0A2T1DII7</accession>
<dbReference type="AlphaFoldDB" id="A0A2T1DII7"/>
<proteinExistence type="predicted"/>
<gene>
    <name evidence="1" type="ORF">C7B65_07575</name>
</gene>
<organism evidence="1 2">
    <name type="scientific">Phormidesmis priestleyi ULC007</name>
    <dbReference type="NCBI Taxonomy" id="1920490"/>
    <lineage>
        <taxon>Bacteria</taxon>
        <taxon>Bacillati</taxon>
        <taxon>Cyanobacteriota</taxon>
        <taxon>Cyanophyceae</taxon>
        <taxon>Leptolyngbyales</taxon>
        <taxon>Leptolyngbyaceae</taxon>
        <taxon>Phormidesmis</taxon>
    </lineage>
</organism>
<protein>
    <submittedName>
        <fullName evidence="1">Uncharacterized protein</fullName>
    </submittedName>
</protein>
<comment type="caution">
    <text evidence="1">The sequence shown here is derived from an EMBL/GenBank/DDBJ whole genome shotgun (WGS) entry which is preliminary data.</text>
</comment>
<dbReference type="Proteomes" id="UP000238634">
    <property type="component" value="Unassembled WGS sequence"/>
</dbReference>
<sequence length="67" mass="7553">MKPDFTAMSGAELRAYVLQHRNDTEAIHALIDRLVADPNATTYAPEDADRFSEIHAESQSRHREQAS</sequence>